<protein>
    <submittedName>
        <fullName evidence="7">Radical SAM domain protein</fullName>
    </submittedName>
</protein>
<organism evidence="7 8">
    <name type="scientific">Marvinbryantia formatexigens DSM 14469</name>
    <dbReference type="NCBI Taxonomy" id="478749"/>
    <lineage>
        <taxon>Bacteria</taxon>
        <taxon>Bacillati</taxon>
        <taxon>Bacillota</taxon>
        <taxon>Clostridia</taxon>
        <taxon>Lachnospirales</taxon>
        <taxon>Lachnospiraceae</taxon>
        <taxon>Marvinbryantia</taxon>
    </lineage>
</organism>
<dbReference type="InterPro" id="IPR016431">
    <property type="entry name" value="Pyrv-formate_lyase-activ_prd"/>
</dbReference>
<dbReference type="GO" id="GO:0046872">
    <property type="term" value="F:metal ion binding"/>
    <property type="evidence" value="ECO:0007669"/>
    <property type="project" value="UniProtKB-KW"/>
</dbReference>
<proteinExistence type="predicted"/>
<feature type="binding site" evidence="5">
    <location>
        <position position="98"/>
    </location>
    <ligand>
        <name>[4Fe-4S] cluster</name>
        <dbReference type="ChEBI" id="CHEBI:49883"/>
        <note>4Fe-4S-S-AdoMet</note>
    </ligand>
</feature>
<dbReference type="InterPro" id="IPR013785">
    <property type="entry name" value="Aldolase_TIM"/>
</dbReference>
<dbReference type="GO" id="GO:0003824">
    <property type="term" value="F:catalytic activity"/>
    <property type="evidence" value="ECO:0007669"/>
    <property type="project" value="InterPro"/>
</dbReference>
<evidence type="ECO:0000256" key="5">
    <source>
        <dbReference type="PIRSR" id="PIRSR004869-50"/>
    </source>
</evidence>
<dbReference type="PANTHER" id="PTHR43075:SF1">
    <property type="entry name" value="FORMATE LYASE ACTIVATING ENZYME, PUTATIVE (AFU_ORTHOLOGUE AFUA_2G15630)-RELATED"/>
    <property type="match status" value="1"/>
</dbReference>
<dbReference type="PANTHER" id="PTHR43075">
    <property type="entry name" value="FORMATE LYASE ACTIVATING ENZYME, PUTATIVE (AFU_ORTHOLOGUE AFUA_2G15630)-RELATED"/>
    <property type="match status" value="1"/>
</dbReference>
<sequence>MNVHGTEYEMAHKTECRMEHGTEGTTAHEMKCEAVHKKEQRGCRLCPRECGADRAAGKKGFCGVAGTKILAARAGLHMWEEPCISGEHGSGTVFFSGCPLRCVYCQNAVIADAAAGMEISQERLAEIFLELQEKGAANMNLVTPTHYTPEIIRAVQIARAQGLTVPIVYNCGGYEKAETLAMLDGIVDIYLTDFKYMEPELAGRLSHAQDYPEKAKIALAEMVRQQGKPVFDAEGMMQKGVIVRHLLLPNHLKNAKAVVQYVYETYGNQVYLSLMNQYTPLVQVEKLPELNRKVTKREYERLLDYALSLGVENAFIQEGETAKESFIPAFDGEGL</sequence>
<dbReference type="AlphaFoldDB" id="C6LD00"/>
<keyword evidence="2 5" id="KW-0479">Metal-binding</keyword>
<dbReference type="SFLD" id="SFLDS00029">
    <property type="entry name" value="Radical_SAM"/>
    <property type="match status" value="1"/>
</dbReference>
<evidence type="ECO:0000256" key="3">
    <source>
        <dbReference type="ARBA" id="ARBA00023004"/>
    </source>
</evidence>
<feature type="domain" description="Radical SAM core" evidence="6">
    <location>
        <begin position="93"/>
        <end position="229"/>
    </location>
</feature>
<accession>C6LD00</accession>
<feature type="binding site" evidence="5">
    <location>
        <position position="102"/>
    </location>
    <ligand>
        <name>[4Fe-4S] cluster</name>
        <dbReference type="ChEBI" id="CHEBI:49883"/>
        <note>4Fe-4S-S-AdoMet</note>
    </ligand>
</feature>
<keyword evidence="4 5" id="KW-0411">Iron-sulfur</keyword>
<evidence type="ECO:0000256" key="4">
    <source>
        <dbReference type="ARBA" id="ARBA00023014"/>
    </source>
</evidence>
<evidence type="ECO:0000313" key="8">
    <source>
        <dbReference type="Proteomes" id="UP000005561"/>
    </source>
</evidence>
<dbReference type="CDD" id="cd01335">
    <property type="entry name" value="Radical_SAM"/>
    <property type="match status" value="1"/>
</dbReference>
<dbReference type="Pfam" id="PF04055">
    <property type="entry name" value="Radical_SAM"/>
    <property type="match status" value="1"/>
</dbReference>
<dbReference type="GO" id="GO:0051536">
    <property type="term" value="F:iron-sulfur cluster binding"/>
    <property type="evidence" value="ECO:0007669"/>
    <property type="project" value="UniProtKB-KW"/>
</dbReference>
<dbReference type="SFLD" id="SFLDG01099">
    <property type="entry name" value="Uncharacterised_Radical_SAM_Su"/>
    <property type="match status" value="1"/>
</dbReference>
<evidence type="ECO:0000313" key="7">
    <source>
        <dbReference type="EMBL" id="EET61483.1"/>
    </source>
</evidence>
<dbReference type="eggNOG" id="COG1313">
    <property type="taxonomic scope" value="Bacteria"/>
</dbReference>
<dbReference type="SUPFAM" id="SSF102114">
    <property type="entry name" value="Radical SAM enzymes"/>
    <property type="match status" value="1"/>
</dbReference>
<keyword evidence="3 5" id="KW-0408">Iron</keyword>
<gene>
    <name evidence="7" type="ORF">BRYFOR_06658</name>
</gene>
<keyword evidence="8" id="KW-1185">Reference proteome</keyword>
<name>C6LD00_9FIRM</name>
<dbReference type="InterPro" id="IPR040085">
    <property type="entry name" value="MJ0674-like"/>
</dbReference>
<evidence type="ECO:0000256" key="1">
    <source>
        <dbReference type="ARBA" id="ARBA00022691"/>
    </source>
</evidence>
<keyword evidence="1 5" id="KW-0949">S-adenosyl-L-methionine</keyword>
<reference evidence="7" key="1">
    <citation type="submission" date="2009-07" db="EMBL/GenBank/DDBJ databases">
        <authorList>
            <person name="Weinstock G."/>
            <person name="Sodergren E."/>
            <person name="Clifton S."/>
            <person name="Fulton L."/>
            <person name="Fulton B."/>
            <person name="Courtney L."/>
            <person name="Fronick C."/>
            <person name="Harrison M."/>
            <person name="Strong C."/>
            <person name="Farmer C."/>
            <person name="Delahaunty K."/>
            <person name="Markovic C."/>
            <person name="Hall O."/>
            <person name="Minx P."/>
            <person name="Tomlinson C."/>
            <person name="Mitreva M."/>
            <person name="Nelson J."/>
            <person name="Hou S."/>
            <person name="Wollam A."/>
            <person name="Pepin K.H."/>
            <person name="Johnson M."/>
            <person name="Bhonagiri V."/>
            <person name="Nash W.E."/>
            <person name="Warren W."/>
            <person name="Chinwalla A."/>
            <person name="Mardis E.R."/>
            <person name="Wilson R.K."/>
        </authorList>
    </citation>
    <scope>NUCLEOTIDE SEQUENCE [LARGE SCALE GENOMIC DNA]</scope>
    <source>
        <strain evidence="7">DSM 14469</strain>
    </source>
</reference>
<dbReference type="InterPro" id="IPR058240">
    <property type="entry name" value="rSAM_sf"/>
</dbReference>
<dbReference type="STRING" id="168384.SAMN05660368_01594"/>
<dbReference type="EMBL" id="ACCL02000006">
    <property type="protein sequence ID" value="EET61483.1"/>
    <property type="molecule type" value="Genomic_DNA"/>
</dbReference>
<evidence type="ECO:0000256" key="2">
    <source>
        <dbReference type="ARBA" id="ARBA00022723"/>
    </source>
</evidence>
<comment type="caution">
    <text evidence="7">The sequence shown here is derived from an EMBL/GenBank/DDBJ whole genome shotgun (WGS) entry which is preliminary data.</text>
</comment>
<feature type="binding site" evidence="5">
    <location>
        <position position="105"/>
    </location>
    <ligand>
        <name>[4Fe-4S] cluster</name>
        <dbReference type="ChEBI" id="CHEBI:49883"/>
        <note>4Fe-4S-S-AdoMet</note>
    </ligand>
</feature>
<dbReference type="InterPro" id="IPR007197">
    <property type="entry name" value="rSAM"/>
</dbReference>
<dbReference type="Gene3D" id="3.20.20.70">
    <property type="entry name" value="Aldolase class I"/>
    <property type="match status" value="1"/>
</dbReference>
<dbReference type="Proteomes" id="UP000005561">
    <property type="component" value="Unassembled WGS sequence"/>
</dbReference>
<comment type="cofactor">
    <cofactor evidence="5">
        <name>[4Fe-4S] cluster</name>
        <dbReference type="ChEBI" id="CHEBI:49883"/>
    </cofactor>
    <text evidence="5">Binds 1 [4Fe-4S] cluster. The cluster is coordinated with 3 cysteines and an exchangeable S-adenosyl-L-methionine.</text>
</comment>
<dbReference type="PIRSF" id="PIRSF004869">
    <property type="entry name" value="PflX_prd"/>
    <property type="match status" value="1"/>
</dbReference>
<evidence type="ECO:0000259" key="6">
    <source>
        <dbReference type="Pfam" id="PF04055"/>
    </source>
</evidence>